<dbReference type="eggNOG" id="COG1484">
    <property type="taxonomic scope" value="Bacteria"/>
</dbReference>
<keyword evidence="4" id="KW-1185">Reference proteome</keyword>
<keyword evidence="3" id="KW-0547">Nucleotide-binding</keyword>
<comment type="caution">
    <text evidence="3">The sequence shown here is derived from an EMBL/GenBank/DDBJ whole genome shotgun (WGS) entry which is preliminary data.</text>
</comment>
<feature type="region of interest" description="Disordered" evidence="1">
    <location>
        <begin position="248"/>
        <end position="267"/>
    </location>
</feature>
<dbReference type="NCBIfam" id="NF038214">
    <property type="entry name" value="IS21_help_AAA"/>
    <property type="match status" value="1"/>
</dbReference>
<evidence type="ECO:0000256" key="1">
    <source>
        <dbReference type="SAM" id="MobiDB-lite"/>
    </source>
</evidence>
<dbReference type="Gene3D" id="3.40.50.300">
    <property type="entry name" value="P-loop containing nucleotide triphosphate hydrolases"/>
    <property type="match status" value="1"/>
</dbReference>
<dbReference type="InterPro" id="IPR027417">
    <property type="entry name" value="P-loop_NTPase"/>
</dbReference>
<name>A0A087CU53_BIFRU</name>
<accession>A0A087CU53</accession>
<gene>
    <name evidence="3" type="ORF">BRUM_1717</name>
</gene>
<feature type="domain" description="IstB-like ATP-binding" evidence="2">
    <location>
        <begin position="36"/>
        <end position="238"/>
    </location>
</feature>
<dbReference type="STRING" id="78346.BRUM_1717"/>
<protein>
    <submittedName>
        <fullName evidence="3">IstB domain-containing protein ATP-binding</fullName>
    </submittedName>
</protein>
<dbReference type="PANTHER" id="PTHR30050">
    <property type="entry name" value="CHROMOSOMAL REPLICATION INITIATOR PROTEIN DNAA"/>
    <property type="match status" value="1"/>
</dbReference>
<dbReference type="SUPFAM" id="SSF52540">
    <property type="entry name" value="P-loop containing nucleoside triphosphate hydrolases"/>
    <property type="match status" value="1"/>
</dbReference>
<dbReference type="EMBL" id="JGZL01000013">
    <property type="protein sequence ID" value="KFI86803.1"/>
    <property type="molecule type" value="Genomic_DNA"/>
</dbReference>
<evidence type="ECO:0000259" key="2">
    <source>
        <dbReference type="Pfam" id="PF01695"/>
    </source>
</evidence>
<evidence type="ECO:0000313" key="3">
    <source>
        <dbReference type="EMBL" id="KFI86803.1"/>
    </source>
</evidence>
<dbReference type="RefSeq" id="WP_237743834.1">
    <property type="nucleotide sequence ID" value="NZ_JGZL01000013.1"/>
</dbReference>
<proteinExistence type="predicted"/>
<dbReference type="Proteomes" id="UP000029078">
    <property type="component" value="Unassembled WGS sequence"/>
</dbReference>
<dbReference type="InterPro" id="IPR047661">
    <property type="entry name" value="IstB"/>
</dbReference>
<evidence type="ECO:0000313" key="4">
    <source>
        <dbReference type="Proteomes" id="UP000029078"/>
    </source>
</evidence>
<keyword evidence="3" id="KW-0067">ATP-binding</keyword>
<dbReference type="AlphaFoldDB" id="A0A087CU53"/>
<sequence length="267" mass="29611">MAARKDEGLYAKARRLFISKATMDDFTGWATPRQTEAVSRLFDTELANRERSKRERLLRRARFPVVKGLDGYDFSNVRLPDGYALDGLLDLDFVPRAQDLVFYGKTGRGKTHLAIGLGMRAVERGLNVRFHQTAELVLQLGKAKRDGSLDAMPGDFGRADLIILDEFGYVPFDIDGARLLYQIIAGSYERRSIVSATNIESGKWGTIFADDKLAAAIIDRIVHHGRLLEFTGQSRRVSEALMFGRTPAGTASGSKEKTKEPAGALLD</sequence>
<organism evidence="3 4">
    <name type="scientific">Bifidobacterium ruminantium</name>
    <dbReference type="NCBI Taxonomy" id="78346"/>
    <lineage>
        <taxon>Bacteria</taxon>
        <taxon>Bacillati</taxon>
        <taxon>Actinomycetota</taxon>
        <taxon>Actinomycetes</taxon>
        <taxon>Bifidobacteriales</taxon>
        <taxon>Bifidobacteriaceae</taxon>
        <taxon>Bifidobacterium</taxon>
    </lineage>
</organism>
<dbReference type="GO" id="GO:0005524">
    <property type="term" value="F:ATP binding"/>
    <property type="evidence" value="ECO:0007669"/>
    <property type="project" value="UniProtKB-KW"/>
</dbReference>
<dbReference type="Pfam" id="PF01695">
    <property type="entry name" value="IstB_IS21"/>
    <property type="match status" value="1"/>
</dbReference>
<reference evidence="3 4" key="1">
    <citation type="submission" date="2014-03" db="EMBL/GenBank/DDBJ databases">
        <title>Genomics of Bifidobacteria.</title>
        <authorList>
            <person name="Ventura M."/>
            <person name="Milani C."/>
            <person name="Lugli G.A."/>
        </authorList>
    </citation>
    <scope>NUCLEOTIDE SEQUENCE [LARGE SCALE GENOMIC DNA]</scope>
    <source>
        <strain evidence="3 4">LMG 21811</strain>
    </source>
</reference>
<dbReference type="GO" id="GO:0006260">
    <property type="term" value="P:DNA replication"/>
    <property type="evidence" value="ECO:0007669"/>
    <property type="project" value="TreeGrafter"/>
</dbReference>
<dbReference type="PANTHER" id="PTHR30050:SF4">
    <property type="entry name" value="ATP-BINDING PROTEIN RV3427C IN INSERTION SEQUENCE-RELATED"/>
    <property type="match status" value="1"/>
</dbReference>
<dbReference type="InterPro" id="IPR002611">
    <property type="entry name" value="IstB_ATP-bd"/>
</dbReference>